<dbReference type="PANTHER" id="PTHR11814">
    <property type="entry name" value="SULFATE TRANSPORTER"/>
    <property type="match status" value="1"/>
</dbReference>
<feature type="transmembrane region" description="Helical" evidence="5">
    <location>
        <begin position="328"/>
        <end position="351"/>
    </location>
</feature>
<accession>A0A4Q1CBJ2</accession>
<feature type="domain" description="STAS" evidence="6">
    <location>
        <begin position="475"/>
        <end position="595"/>
    </location>
</feature>
<evidence type="ECO:0000256" key="4">
    <source>
        <dbReference type="ARBA" id="ARBA00023136"/>
    </source>
</evidence>
<feature type="transmembrane region" description="Helical" evidence="5">
    <location>
        <begin position="163"/>
        <end position="182"/>
    </location>
</feature>
<protein>
    <submittedName>
        <fullName evidence="7">SulP family inorganic anion transporter</fullName>
    </submittedName>
</protein>
<comment type="caution">
    <text evidence="7">The sequence shown here is derived from an EMBL/GenBank/DDBJ whole genome shotgun (WGS) entry which is preliminary data.</text>
</comment>
<dbReference type="GO" id="GO:0016020">
    <property type="term" value="C:membrane"/>
    <property type="evidence" value="ECO:0007669"/>
    <property type="project" value="UniProtKB-SubCell"/>
</dbReference>
<proteinExistence type="predicted"/>
<feature type="transmembrane region" description="Helical" evidence="5">
    <location>
        <begin position="371"/>
        <end position="402"/>
    </location>
</feature>
<evidence type="ECO:0000256" key="2">
    <source>
        <dbReference type="ARBA" id="ARBA00022692"/>
    </source>
</evidence>
<evidence type="ECO:0000256" key="5">
    <source>
        <dbReference type="SAM" id="Phobius"/>
    </source>
</evidence>
<dbReference type="SUPFAM" id="SSF52091">
    <property type="entry name" value="SpoIIaa-like"/>
    <property type="match status" value="1"/>
</dbReference>
<feature type="transmembrane region" description="Helical" evidence="5">
    <location>
        <begin position="56"/>
        <end position="77"/>
    </location>
</feature>
<evidence type="ECO:0000259" key="6">
    <source>
        <dbReference type="PROSITE" id="PS50801"/>
    </source>
</evidence>
<name>A0A4Q1CBJ2_9BACT</name>
<feature type="transmembrane region" description="Helical" evidence="5">
    <location>
        <begin position="130"/>
        <end position="151"/>
    </location>
</feature>
<dbReference type="InterPro" id="IPR036513">
    <property type="entry name" value="STAS_dom_sf"/>
</dbReference>
<dbReference type="Pfam" id="PF00916">
    <property type="entry name" value="Sulfate_transp"/>
    <property type="match status" value="1"/>
</dbReference>
<feature type="transmembrane region" description="Helical" evidence="5">
    <location>
        <begin position="288"/>
        <end position="308"/>
    </location>
</feature>
<dbReference type="Proteomes" id="UP000290218">
    <property type="component" value="Unassembled WGS sequence"/>
</dbReference>
<dbReference type="Pfam" id="PF01740">
    <property type="entry name" value="STAS"/>
    <property type="match status" value="1"/>
</dbReference>
<evidence type="ECO:0000256" key="3">
    <source>
        <dbReference type="ARBA" id="ARBA00022989"/>
    </source>
</evidence>
<dbReference type="Gene3D" id="3.30.750.24">
    <property type="entry name" value="STAS domain"/>
    <property type="match status" value="1"/>
</dbReference>
<feature type="transmembrane region" description="Helical" evidence="5">
    <location>
        <begin position="83"/>
        <end position="99"/>
    </location>
</feature>
<dbReference type="OrthoDB" id="9771198at2"/>
<evidence type="ECO:0000313" key="8">
    <source>
        <dbReference type="Proteomes" id="UP000290218"/>
    </source>
</evidence>
<comment type="subcellular location">
    <subcellularLocation>
        <location evidence="1">Membrane</location>
        <topology evidence="1">Multi-pass membrane protein</topology>
    </subcellularLocation>
</comment>
<organism evidence="7 8">
    <name type="scientific">Oleiharenicola lentus</name>
    <dbReference type="NCBI Taxonomy" id="2508720"/>
    <lineage>
        <taxon>Bacteria</taxon>
        <taxon>Pseudomonadati</taxon>
        <taxon>Verrucomicrobiota</taxon>
        <taxon>Opitutia</taxon>
        <taxon>Opitutales</taxon>
        <taxon>Opitutaceae</taxon>
        <taxon>Oleiharenicola</taxon>
    </lineage>
</organism>
<keyword evidence="2 5" id="KW-0812">Transmembrane</keyword>
<dbReference type="GO" id="GO:0055085">
    <property type="term" value="P:transmembrane transport"/>
    <property type="evidence" value="ECO:0007669"/>
    <property type="project" value="InterPro"/>
</dbReference>
<feature type="transmembrane region" description="Helical" evidence="5">
    <location>
        <begin position="104"/>
        <end position="124"/>
    </location>
</feature>
<dbReference type="InterPro" id="IPR001902">
    <property type="entry name" value="SLC26A/SulP_fam"/>
</dbReference>
<keyword evidence="4 5" id="KW-0472">Membrane</keyword>
<dbReference type="AlphaFoldDB" id="A0A4Q1CBJ2"/>
<dbReference type="InterPro" id="IPR002645">
    <property type="entry name" value="STAS_dom"/>
</dbReference>
<dbReference type="CDD" id="cd07042">
    <property type="entry name" value="STAS_SulP_like_sulfate_transporter"/>
    <property type="match status" value="1"/>
</dbReference>
<dbReference type="InterPro" id="IPR011547">
    <property type="entry name" value="SLC26A/SulP_dom"/>
</dbReference>
<sequence length="615" mass="64988">MVRKLIKSATIEELGDFTAVAEQRLTGMGAKLRANLVPPLLRASRNRTQADWRADLLAGLPIAALTIPQAVAFALLIGIPVPAVVGSAIVGTVLCSLYCSSRHLVFGPTNTISIILAGALLALADRPLDPLQKVLLIGLVMGVAQLVAGIASLGKITQFVSRAVIVGYSTAVGLLIAVGQLGNLAGIERGSSVSLAGTLRHLVASVATFQLNPLTAVTGLGGLLLIIWVHRWRPRWPDGLLMLVIAGLASWSFDLGARGVHLVRDLGAISGGIPLFTGFPLNAEGLALLPQITSVALAAAILGMLEAVTIAKSLATRSGQRIDPDQELIGMGLGNLLGAGFGAMPGSASFLRSAAGQQAGALSQWAVVFGSGYVLLLVVVLAPLLAYIPIAAIAAYLIMIAVRLIQPAQIFVVRRATRSDALVFWLTLTAALFLDLDTAIFTGIGLSLILFLQKAGTPTLTEHAFDDQGQLTEIAAPAERNNPQVSIVHVEGDLFFGAADLFQDGVRRLAEDPKIRVFILRLKNARHLDATTVMALGQLLDYLRSQDRHLLVSGVHGDVAQVLKRSGLAARIGWDNLFPAEENPTLATKKALQRAQELIGVKPDLRVFYQQIAGK</sequence>
<evidence type="ECO:0000256" key="1">
    <source>
        <dbReference type="ARBA" id="ARBA00004141"/>
    </source>
</evidence>
<dbReference type="RefSeq" id="WP_129047718.1">
    <property type="nucleotide sequence ID" value="NZ_SDHX01000001.1"/>
</dbReference>
<feature type="transmembrane region" description="Helical" evidence="5">
    <location>
        <begin position="240"/>
        <end position="257"/>
    </location>
</feature>
<feature type="transmembrane region" description="Helical" evidence="5">
    <location>
        <begin position="202"/>
        <end position="228"/>
    </location>
</feature>
<feature type="transmembrane region" description="Helical" evidence="5">
    <location>
        <begin position="422"/>
        <end position="452"/>
    </location>
</feature>
<dbReference type="EMBL" id="SDHX01000001">
    <property type="protein sequence ID" value="RXK56350.1"/>
    <property type="molecule type" value="Genomic_DNA"/>
</dbReference>
<evidence type="ECO:0000313" key="7">
    <source>
        <dbReference type="EMBL" id="RXK56350.1"/>
    </source>
</evidence>
<reference evidence="7 8" key="1">
    <citation type="submission" date="2019-01" db="EMBL/GenBank/DDBJ databases">
        <title>Lacunisphaera sp. strain TWA-58.</title>
        <authorList>
            <person name="Chen W.-M."/>
        </authorList>
    </citation>
    <scope>NUCLEOTIDE SEQUENCE [LARGE SCALE GENOMIC DNA]</scope>
    <source>
        <strain evidence="7 8">TWA-58</strain>
    </source>
</reference>
<keyword evidence="8" id="KW-1185">Reference proteome</keyword>
<keyword evidence="3 5" id="KW-1133">Transmembrane helix</keyword>
<gene>
    <name evidence="7" type="ORF">ESB00_10900</name>
</gene>
<dbReference type="PROSITE" id="PS50801">
    <property type="entry name" value="STAS"/>
    <property type="match status" value="1"/>
</dbReference>